<evidence type="ECO:0000259" key="1">
    <source>
        <dbReference type="Pfam" id="PF13649"/>
    </source>
</evidence>
<name>A0ABV5KCX4_9ACTN</name>
<dbReference type="Gene3D" id="3.40.50.150">
    <property type="entry name" value="Vaccinia Virus protein VP39"/>
    <property type="match status" value="1"/>
</dbReference>
<reference evidence="2 3" key="1">
    <citation type="submission" date="2024-09" db="EMBL/GenBank/DDBJ databases">
        <authorList>
            <person name="Sun Q."/>
            <person name="Mori K."/>
        </authorList>
    </citation>
    <scope>NUCLEOTIDE SEQUENCE [LARGE SCALE GENOMIC DNA]</scope>
    <source>
        <strain evidence="2 3">JCM 9626</strain>
    </source>
</reference>
<feature type="domain" description="Methyltransferase" evidence="1">
    <location>
        <begin position="48"/>
        <end position="118"/>
    </location>
</feature>
<protein>
    <submittedName>
        <fullName evidence="2">Methyltransferase domain-containing protein</fullName>
    </submittedName>
</protein>
<keyword evidence="2" id="KW-0808">Transferase</keyword>
<dbReference type="GO" id="GO:0008168">
    <property type="term" value="F:methyltransferase activity"/>
    <property type="evidence" value="ECO:0007669"/>
    <property type="project" value="UniProtKB-KW"/>
</dbReference>
<evidence type="ECO:0000313" key="2">
    <source>
        <dbReference type="EMBL" id="MFB9314599.1"/>
    </source>
</evidence>
<keyword evidence="3" id="KW-1185">Reference proteome</keyword>
<dbReference type="InterPro" id="IPR050320">
    <property type="entry name" value="N5-glutamine_MTase"/>
</dbReference>
<keyword evidence="2" id="KW-0489">Methyltransferase</keyword>
<dbReference type="RefSeq" id="WP_140011164.1">
    <property type="nucleotide sequence ID" value="NZ_JBHMDG010000022.1"/>
</dbReference>
<dbReference type="InterPro" id="IPR029063">
    <property type="entry name" value="SAM-dependent_MTases_sf"/>
</dbReference>
<organism evidence="2 3">
    <name type="scientific">Nocardioides plantarum</name>
    <dbReference type="NCBI Taxonomy" id="29299"/>
    <lineage>
        <taxon>Bacteria</taxon>
        <taxon>Bacillati</taxon>
        <taxon>Actinomycetota</taxon>
        <taxon>Actinomycetes</taxon>
        <taxon>Propionibacteriales</taxon>
        <taxon>Nocardioidaceae</taxon>
        <taxon>Nocardioides</taxon>
    </lineage>
</organism>
<sequence>MPVHERRSVRIGGLDVEYDDRVLEPRPWTALQSRWAVELLGSAPAGPVLELCTGAGHIGLLVAAATDRHLVAVDLDPVACSYARHNAEVAGLGDRVEVREGALATAVRAEERFVLVLADPPWVPSADIGRFPDDPTTAIDGGPHGLDVAHACVAAAAACTDPGADLLLQVGTDDQADLVAGSAVADGGWRDRGRRTTSRGVVLRLQRA</sequence>
<dbReference type="GO" id="GO:0032259">
    <property type="term" value="P:methylation"/>
    <property type="evidence" value="ECO:0007669"/>
    <property type="project" value="UniProtKB-KW"/>
</dbReference>
<evidence type="ECO:0000313" key="3">
    <source>
        <dbReference type="Proteomes" id="UP001589750"/>
    </source>
</evidence>
<comment type="caution">
    <text evidence="2">The sequence shown here is derived from an EMBL/GenBank/DDBJ whole genome shotgun (WGS) entry which is preliminary data.</text>
</comment>
<dbReference type="SUPFAM" id="SSF53335">
    <property type="entry name" value="S-adenosyl-L-methionine-dependent methyltransferases"/>
    <property type="match status" value="1"/>
</dbReference>
<dbReference type="Pfam" id="PF13649">
    <property type="entry name" value="Methyltransf_25"/>
    <property type="match status" value="1"/>
</dbReference>
<dbReference type="EMBL" id="JBHMDG010000022">
    <property type="protein sequence ID" value="MFB9314599.1"/>
    <property type="molecule type" value="Genomic_DNA"/>
</dbReference>
<gene>
    <name evidence="2" type="ORF">ACFFRI_16195</name>
</gene>
<proteinExistence type="predicted"/>
<accession>A0ABV5KCX4</accession>
<dbReference type="Proteomes" id="UP001589750">
    <property type="component" value="Unassembled WGS sequence"/>
</dbReference>
<dbReference type="CDD" id="cd02440">
    <property type="entry name" value="AdoMet_MTases"/>
    <property type="match status" value="1"/>
</dbReference>
<dbReference type="PANTHER" id="PTHR18895">
    <property type="entry name" value="HEMK METHYLTRANSFERASE"/>
    <property type="match status" value="1"/>
</dbReference>
<dbReference type="PROSITE" id="PS00092">
    <property type="entry name" value="N6_MTASE"/>
    <property type="match status" value="1"/>
</dbReference>
<dbReference type="InterPro" id="IPR002052">
    <property type="entry name" value="DNA_methylase_N6_adenine_CS"/>
</dbReference>
<dbReference type="PANTHER" id="PTHR18895:SF74">
    <property type="entry name" value="MTRF1L RELEASE FACTOR GLUTAMINE METHYLTRANSFERASE"/>
    <property type="match status" value="1"/>
</dbReference>
<dbReference type="InterPro" id="IPR041698">
    <property type="entry name" value="Methyltransf_25"/>
</dbReference>